<dbReference type="Gene3D" id="2.40.128.20">
    <property type="match status" value="1"/>
</dbReference>
<dbReference type="SUPFAM" id="SSF50814">
    <property type="entry name" value="Lipocalins"/>
    <property type="match status" value="1"/>
</dbReference>
<protein>
    <recommendedName>
        <fullName evidence="1">Ferric nitrobindin-like protein</fullName>
    </recommendedName>
</protein>
<dbReference type="Proteomes" id="UP000825072">
    <property type="component" value="Chromosome 1"/>
</dbReference>
<dbReference type="CDD" id="cd07828">
    <property type="entry name" value="lipocalin_heme-bd-THAP4-like"/>
    <property type="match status" value="1"/>
</dbReference>
<feature type="domain" description="THAP4-like heme-binding" evidence="2">
    <location>
        <begin position="12"/>
        <end position="165"/>
    </location>
</feature>
<name>A0AAD1KMM6_9ACTN</name>
<dbReference type="EMBL" id="AP024747">
    <property type="protein sequence ID" value="BCY24394.1"/>
    <property type="molecule type" value="Genomic_DNA"/>
</dbReference>
<dbReference type="AlphaFoldDB" id="A0AAD1KMM6"/>
<evidence type="ECO:0000256" key="1">
    <source>
        <dbReference type="HAMAP-Rule" id="MF_01297"/>
    </source>
</evidence>
<dbReference type="InterPro" id="IPR012674">
    <property type="entry name" value="Calycin"/>
</dbReference>
<dbReference type="InterPro" id="IPR014878">
    <property type="entry name" value="THAP4-like_heme-bd"/>
</dbReference>
<dbReference type="PANTHER" id="PTHR15854">
    <property type="entry name" value="THAP4 PROTEIN"/>
    <property type="match status" value="1"/>
</dbReference>
<gene>
    <name evidence="3" type="ORF">KB1_03840</name>
</gene>
<evidence type="ECO:0000259" key="2">
    <source>
        <dbReference type="Pfam" id="PF08768"/>
    </source>
</evidence>
<sequence length="166" mass="18652">MPFQIPDDLNRDLMPLAWMIGHWEGEGRGNTPDDGEFGFGCQVDFTENGGDYLHYICQMFTMNPDGTPVAPLRMETGFWRPNVDTRKVDVLMAAPEGWAEVWTGTIDGAKIELVTDAVARTEDALVSYTGGQRLYGQVEGDLLWTFDRATADAPLQPYMWARLKRS</sequence>
<comment type="similarity">
    <text evidence="1">Belongs to the nitrobindin family.</text>
</comment>
<reference evidence="3" key="1">
    <citation type="submission" date="2021-06" db="EMBL/GenBank/DDBJ databases">
        <title>Genome sequence of Cutibacterium modestum strain KB17-24694.</title>
        <authorList>
            <person name="Dekio I."/>
            <person name="Asahina A."/>
            <person name="Nishida M."/>
        </authorList>
    </citation>
    <scope>NUCLEOTIDE SEQUENCE</scope>
    <source>
        <strain evidence="3">KB17-24694</strain>
    </source>
</reference>
<feature type="short sequence motif" description="GXWXGXG" evidence="1">
    <location>
        <begin position="21"/>
        <end position="27"/>
    </location>
</feature>
<dbReference type="RefSeq" id="WP_002546649.1">
    <property type="nucleotide sequence ID" value="NZ_AP024747.1"/>
</dbReference>
<comment type="caution">
    <text evidence="1">Lacks conserved residue(s) required for the propagation of feature annotation.</text>
</comment>
<evidence type="ECO:0000313" key="3">
    <source>
        <dbReference type="EMBL" id="BCY24394.1"/>
    </source>
</evidence>
<organism evidence="3 4">
    <name type="scientific">Cutibacterium modestum</name>
    <dbReference type="NCBI Taxonomy" id="2559073"/>
    <lineage>
        <taxon>Bacteria</taxon>
        <taxon>Bacillati</taxon>
        <taxon>Actinomycetota</taxon>
        <taxon>Actinomycetes</taxon>
        <taxon>Propionibacteriales</taxon>
        <taxon>Propionibacteriaceae</taxon>
        <taxon>Cutibacterium</taxon>
    </lineage>
</organism>
<accession>A0AAD1KMM6</accession>
<evidence type="ECO:0000313" key="4">
    <source>
        <dbReference type="Proteomes" id="UP000825072"/>
    </source>
</evidence>
<dbReference type="InterPro" id="IPR022939">
    <property type="entry name" value="Nb(III)_bact/plant"/>
</dbReference>
<proteinExistence type="inferred from homology"/>
<dbReference type="InterPro" id="IPR045165">
    <property type="entry name" value="Nitrobindin"/>
</dbReference>
<dbReference type="PANTHER" id="PTHR15854:SF4">
    <property type="entry name" value="PEROXYNITRITE ISOMERASE THAP4"/>
    <property type="match status" value="1"/>
</dbReference>
<dbReference type="Pfam" id="PF08768">
    <property type="entry name" value="THAP4_heme-bd"/>
    <property type="match status" value="1"/>
</dbReference>
<comment type="caution">
    <text evidence="1">Lacks the conserved His residue that binds heme iron in the nitrobindin family.</text>
</comment>
<dbReference type="HAMAP" id="MF_01297">
    <property type="entry name" value="nitrobindin"/>
    <property type="match status" value="1"/>
</dbReference>
<dbReference type="GeneID" id="92879748"/>